<sequence length="135" mass="15357">MCGPTREMHQDVPRLAASNSQYQYLDIGQRGQTQWRCLCAHTHFICFEKRETRAVEWGKPQESVARAASGNGHRPDNGRQNQSFYLCLQCSALCSPMVNYTQCSLFPDGQLHSALSVPRWSTTIPSAMYRTYFCS</sequence>
<dbReference type="EMBL" id="RJVU01059775">
    <property type="protein sequence ID" value="ROJ66249.1"/>
    <property type="molecule type" value="Genomic_DNA"/>
</dbReference>
<gene>
    <name evidence="1" type="ORF">DPX16_16512</name>
</gene>
<organism evidence="1 2">
    <name type="scientific">Anabarilius grahami</name>
    <name type="common">Kanglang fish</name>
    <name type="synonym">Barilius grahami</name>
    <dbReference type="NCBI Taxonomy" id="495550"/>
    <lineage>
        <taxon>Eukaryota</taxon>
        <taxon>Metazoa</taxon>
        <taxon>Chordata</taxon>
        <taxon>Craniata</taxon>
        <taxon>Vertebrata</taxon>
        <taxon>Euteleostomi</taxon>
        <taxon>Actinopterygii</taxon>
        <taxon>Neopterygii</taxon>
        <taxon>Teleostei</taxon>
        <taxon>Ostariophysi</taxon>
        <taxon>Cypriniformes</taxon>
        <taxon>Xenocyprididae</taxon>
        <taxon>Xenocypridinae</taxon>
        <taxon>Xenocypridinae incertae sedis</taxon>
        <taxon>Anabarilius</taxon>
    </lineage>
</organism>
<keyword evidence="2" id="KW-1185">Reference proteome</keyword>
<dbReference type="Proteomes" id="UP000281406">
    <property type="component" value="Unassembled WGS sequence"/>
</dbReference>
<protein>
    <submittedName>
        <fullName evidence="1">Uncharacterized protein</fullName>
    </submittedName>
</protein>
<accession>A0A3N0XUY1</accession>
<name>A0A3N0XUY1_ANAGA</name>
<dbReference type="AlphaFoldDB" id="A0A3N0XUY1"/>
<evidence type="ECO:0000313" key="1">
    <source>
        <dbReference type="EMBL" id="ROJ66249.1"/>
    </source>
</evidence>
<comment type="caution">
    <text evidence="1">The sequence shown here is derived from an EMBL/GenBank/DDBJ whole genome shotgun (WGS) entry which is preliminary data.</text>
</comment>
<reference evidence="1 2" key="1">
    <citation type="submission" date="2018-10" db="EMBL/GenBank/DDBJ databases">
        <title>Genome assembly for a Yunnan-Guizhou Plateau 3E fish, Anabarilius grahami (Regan), and its evolutionary and genetic applications.</title>
        <authorList>
            <person name="Jiang W."/>
        </authorList>
    </citation>
    <scope>NUCLEOTIDE SEQUENCE [LARGE SCALE GENOMIC DNA]</scope>
    <source>
        <strain evidence="1">AG-KIZ</strain>
        <tissue evidence="1">Muscle</tissue>
    </source>
</reference>
<evidence type="ECO:0000313" key="2">
    <source>
        <dbReference type="Proteomes" id="UP000281406"/>
    </source>
</evidence>
<proteinExistence type="predicted"/>